<feature type="domain" description="AB hydrolase-1" evidence="1">
    <location>
        <begin position="17"/>
        <end position="168"/>
    </location>
</feature>
<dbReference type="InterPro" id="IPR050228">
    <property type="entry name" value="Carboxylesterase_BioH"/>
</dbReference>
<dbReference type="Pfam" id="PF12697">
    <property type="entry name" value="Abhydrolase_6"/>
    <property type="match status" value="1"/>
</dbReference>
<dbReference type="InParanoid" id="D7G6S5"/>
<gene>
    <name evidence="2" type="ORF">Esi_0079_0053</name>
</gene>
<dbReference type="EMBL" id="FN649752">
    <property type="protein sequence ID" value="CBJ27619.1"/>
    <property type="molecule type" value="Genomic_DNA"/>
</dbReference>
<evidence type="ECO:0000313" key="2">
    <source>
        <dbReference type="EMBL" id="CBJ27619.1"/>
    </source>
</evidence>
<sequence length="202" mass="21229">MPPEDLEDGYFERPTPLLLVAGEGQPAAWWKDTTSFFASRGCTVGTMALTGRGSSPTDTLTLRALQAGVAAAVDQSGLTPPVIMAHSMAGFVCQQYLQSYSASGLVLLESFPPSPGALANEHLLRARAGDPGEPNDHVAGPSASLGAQELAQLMKDDPAHWEGLLRCANTDGRLLGNSAIQTESCGCFWTDSVCTCTANMQD</sequence>
<evidence type="ECO:0000259" key="1">
    <source>
        <dbReference type="Pfam" id="PF12697"/>
    </source>
</evidence>
<protein>
    <submittedName>
        <fullName evidence="2">Hydrolase, alpha/beta fold family protein, putative</fullName>
    </submittedName>
</protein>
<dbReference type="InterPro" id="IPR029058">
    <property type="entry name" value="AB_hydrolase_fold"/>
</dbReference>
<dbReference type="Proteomes" id="UP000002630">
    <property type="component" value="Linkage Group LG27"/>
</dbReference>
<organism evidence="2 3">
    <name type="scientific">Ectocarpus siliculosus</name>
    <name type="common">Brown alga</name>
    <name type="synonym">Conferva siliculosa</name>
    <dbReference type="NCBI Taxonomy" id="2880"/>
    <lineage>
        <taxon>Eukaryota</taxon>
        <taxon>Sar</taxon>
        <taxon>Stramenopiles</taxon>
        <taxon>Ochrophyta</taxon>
        <taxon>PX clade</taxon>
        <taxon>Phaeophyceae</taxon>
        <taxon>Ectocarpales</taxon>
        <taxon>Ectocarpaceae</taxon>
        <taxon>Ectocarpus</taxon>
    </lineage>
</organism>
<accession>D7G6S5</accession>
<dbReference type="EMBL" id="FN649025">
    <property type="protein sequence ID" value="CBJ27619.1"/>
    <property type="molecule type" value="Genomic_DNA"/>
</dbReference>
<dbReference type="SUPFAM" id="SSF53474">
    <property type="entry name" value="alpha/beta-Hydrolases"/>
    <property type="match status" value="1"/>
</dbReference>
<dbReference type="InterPro" id="IPR000073">
    <property type="entry name" value="AB_hydrolase_1"/>
</dbReference>
<dbReference type="AlphaFoldDB" id="D7G6S5"/>
<dbReference type="GO" id="GO:0016787">
    <property type="term" value="F:hydrolase activity"/>
    <property type="evidence" value="ECO:0007669"/>
    <property type="project" value="UniProtKB-KW"/>
</dbReference>
<dbReference type="Gene3D" id="3.40.50.1820">
    <property type="entry name" value="alpha/beta hydrolase"/>
    <property type="match status" value="1"/>
</dbReference>
<dbReference type="OrthoDB" id="10393056at2759"/>
<name>D7G6S5_ECTSI</name>
<reference evidence="2 3" key="1">
    <citation type="journal article" date="2010" name="Nature">
        <title>The Ectocarpus genome and the independent evolution of multicellularity in brown algae.</title>
        <authorList>
            <person name="Cock J.M."/>
            <person name="Sterck L."/>
            <person name="Rouze P."/>
            <person name="Scornet D."/>
            <person name="Allen A.E."/>
            <person name="Amoutzias G."/>
            <person name="Anthouard V."/>
            <person name="Artiguenave F."/>
            <person name="Aury J.M."/>
            <person name="Badger J.H."/>
            <person name="Beszteri B."/>
            <person name="Billiau K."/>
            <person name="Bonnet E."/>
            <person name="Bothwell J.H."/>
            <person name="Bowler C."/>
            <person name="Boyen C."/>
            <person name="Brownlee C."/>
            <person name="Carrano C.J."/>
            <person name="Charrier B."/>
            <person name="Cho G.Y."/>
            <person name="Coelho S.M."/>
            <person name="Collen J."/>
            <person name="Corre E."/>
            <person name="Da Silva C."/>
            <person name="Delage L."/>
            <person name="Delaroque N."/>
            <person name="Dittami S.M."/>
            <person name="Doulbeau S."/>
            <person name="Elias M."/>
            <person name="Farnham G."/>
            <person name="Gachon C.M."/>
            <person name="Gschloessl B."/>
            <person name="Heesch S."/>
            <person name="Jabbari K."/>
            <person name="Jubin C."/>
            <person name="Kawai H."/>
            <person name="Kimura K."/>
            <person name="Kloareg B."/>
            <person name="Kupper F.C."/>
            <person name="Lang D."/>
            <person name="Le Bail A."/>
            <person name="Leblanc C."/>
            <person name="Lerouge P."/>
            <person name="Lohr M."/>
            <person name="Lopez P.J."/>
            <person name="Martens C."/>
            <person name="Maumus F."/>
            <person name="Michel G."/>
            <person name="Miranda-Saavedra D."/>
            <person name="Morales J."/>
            <person name="Moreau H."/>
            <person name="Motomura T."/>
            <person name="Nagasato C."/>
            <person name="Napoli C.A."/>
            <person name="Nelson D.R."/>
            <person name="Nyvall-Collen P."/>
            <person name="Peters A.F."/>
            <person name="Pommier C."/>
            <person name="Potin P."/>
            <person name="Poulain J."/>
            <person name="Quesneville H."/>
            <person name="Read B."/>
            <person name="Rensing S.A."/>
            <person name="Ritter A."/>
            <person name="Rousvoal S."/>
            <person name="Samanta M."/>
            <person name="Samson G."/>
            <person name="Schroeder D.C."/>
            <person name="Segurens B."/>
            <person name="Strittmatter M."/>
            <person name="Tonon T."/>
            <person name="Tregear J.W."/>
            <person name="Valentin K."/>
            <person name="von Dassow P."/>
            <person name="Yamagishi T."/>
            <person name="Van de Peer Y."/>
            <person name="Wincker P."/>
        </authorList>
    </citation>
    <scope>NUCLEOTIDE SEQUENCE [LARGE SCALE GENOMIC DNA]</scope>
    <source>
        <strain evidence="3">Ec32 / CCAP1310/4</strain>
    </source>
</reference>
<keyword evidence="2" id="KW-0378">Hydrolase</keyword>
<keyword evidence="3" id="KW-1185">Reference proteome</keyword>
<proteinExistence type="predicted"/>
<dbReference type="PANTHER" id="PTHR43194">
    <property type="entry name" value="HYDROLASE ALPHA/BETA FOLD FAMILY"/>
    <property type="match status" value="1"/>
</dbReference>
<dbReference type="PANTHER" id="PTHR43194:SF2">
    <property type="entry name" value="PEROXISOMAL MEMBRANE PROTEIN LPX1"/>
    <property type="match status" value="1"/>
</dbReference>
<evidence type="ECO:0000313" key="3">
    <source>
        <dbReference type="Proteomes" id="UP000002630"/>
    </source>
</evidence>